<evidence type="ECO:0000256" key="4">
    <source>
        <dbReference type="RuleBase" id="RU000363"/>
    </source>
</evidence>
<keyword evidence="6" id="KW-1185">Reference proteome</keyword>
<dbReference type="PRINTS" id="PR00080">
    <property type="entry name" value="SDRFAMILY"/>
</dbReference>
<dbReference type="Pfam" id="PF00106">
    <property type="entry name" value="adh_short"/>
    <property type="match status" value="2"/>
</dbReference>
<reference evidence="5 6" key="1">
    <citation type="submission" date="2008-03" db="EMBL/GenBank/DDBJ databases">
        <title>The Genome Sequence of Verticillium dahliae VdLs.17.</title>
        <authorList>
            <consortium name="The Broad Institute Genome Sequencing Platform"/>
            <person name="Ma L.-J.J."/>
            <person name="Klosterman S.J."/>
            <person name="Subbarao K."/>
            <person name="Dobinson K."/>
            <person name="Veronese P."/>
            <person name="Kang S."/>
            <person name="Gold S.E."/>
            <person name="Young S."/>
            <person name="Jaffe D."/>
            <person name="Gnerre S."/>
            <person name="Berlin A."/>
            <person name="Heiman D."/>
            <person name="Hepburn T."/>
            <person name="Sykes S."/>
            <person name="Alvarado L."/>
            <person name="Kodira C.D."/>
            <person name="Lander E."/>
            <person name="Galagan J."/>
            <person name="Nusbaum C."/>
            <person name="Birren B."/>
        </authorList>
    </citation>
    <scope>NUCLEOTIDE SEQUENCE [LARGE SCALE GENOMIC DNA]</scope>
    <source>
        <strain evidence="6">VdLs.17 / ATCC MYA-4575 / FGSC 10137</strain>
    </source>
</reference>
<dbReference type="PANTHER" id="PTHR43963:SF6">
    <property type="entry name" value="CHAIN DEHYDROGENASE FAMILY PROTEIN, PUTATIVE (AFU_ORTHOLOGUE AFUA_3G15350)-RELATED"/>
    <property type="match status" value="1"/>
</dbReference>
<dbReference type="AlphaFoldDB" id="G2X1N6"/>
<keyword evidence="2" id="KW-0521">NADP</keyword>
<evidence type="ECO:0000256" key="3">
    <source>
        <dbReference type="ARBA" id="ARBA00023002"/>
    </source>
</evidence>
<protein>
    <submittedName>
        <fullName evidence="5">Carbonyl reductase</fullName>
    </submittedName>
</protein>
<dbReference type="EMBL" id="DS572700">
    <property type="protein sequence ID" value="EGY22209.1"/>
    <property type="molecule type" value="Genomic_DNA"/>
</dbReference>
<dbReference type="Gene3D" id="3.40.50.720">
    <property type="entry name" value="NAD(P)-binding Rossmann-like Domain"/>
    <property type="match status" value="1"/>
</dbReference>
<evidence type="ECO:0000313" key="6">
    <source>
        <dbReference type="Proteomes" id="UP000001611"/>
    </source>
</evidence>
<dbReference type="RefSeq" id="XP_009652026.1">
    <property type="nucleotide sequence ID" value="XM_009653731.1"/>
</dbReference>
<dbReference type="GeneID" id="20705110"/>
<sequence length="275" mass="29426">MAPARIGVVTGANKGIGLAVVRQLALQYPTSHIENGSFLVYLTSRDDTRGKEAVASLEQELQKSKVLATDGGATEVKHHQLDISDSKSIKTLADYLKKEHPDGIDFVINNAGIALEGFGNTLEATRAWIPTLKADGRIVNVASISGALNKYSRSIRDRFINAEAVDDVTDLMEEFTAAVAKGTHEADGWPSAAYAVSKAGEIAQTRAIAKELKDDGSKILINSCHPGWVVTDMTKGKGTKTADQGAQTPVQLAIEDIGGKSGTYWSDEKEVDWTA</sequence>
<accession>G2X1N6</accession>
<evidence type="ECO:0000256" key="1">
    <source>
        <dbReference type="ARBA" id="ARBA00006484"/>
    </source>
</evidence>
<dbReference type="SUPFAM" id="SSF51735">
    <property type="entry name" value="NAD(P)-binding Rossmann-fold domains"/>
    <property type="match status" value="1"/>
</dbReference>
<name>G2X1N6_VERDV</name>
<dbReference type="eggNOG" id="KOG1208">
    <property type="taxonomic scope" value="Eukaryota"/>
</dbReference>
<organism evidence="5 6">
    <name type="scientific">Verticillium dahliae (strain VdLs.17 / ATCC MYA-4575 / FGSC 10137)</name>
    <name type="common">Verticillium wilt</name>
    <dbReference type="NCBI Taxonomy" id="498257"/>
    <lineage>
        <taxon>Eukaryota</taxon>
        <taxon>Fungi</taxon>
        <taxon>Dikarya</taxon>
        <taxon>Ascomycota</taxon>
        <taxon>Pezizomycotina</taxon>
        <taxon>Sordariomycetes</taxon>
        <taxon>Hypocreomycetidae</taxon>
        <taxon>Glomerellales</taxon>
        <taxon>Plectosphaerellaceae</taxon>
        <taxon>Verticillium</taxon>
    </lineage>
</organism>
<dbReference type="HOGENOM" id="CLU_010194_9_0_1"/>
<evidence type="ECO:0000256" key="2">
    <source>
        <dbReference type="ARBA" id="ARBA00022857"/>
    </source>
</evidence>
<dbReference type="OMA" id="GAQTPVM"/>
<proteinExistence type="inferred from homology"/>
<dbReference type="KEGG" id="vda:VDAG_03647"/>
<dbReference type="OrthoDB" id="1933717at2759"/>
<evidence type="ECO:0000313" key="5">
    <source>
        <dbReference type="EMBL" id="EGY22209.1"/>
    </source>
</evidence>
<dbReference type="InParanoid" id="G2X1N6"/>
<dbReference type="Proteomes" id="UP000001611">
    <property type="component" value="Chromosome 3"/>
</dbReference>
<dbReference type="PRINTS" id="PR00081">
    <property type="entry name" value="GDHRDH"/>
</dbReference>
<dbReference type="GO" id="GO:0016491">
    <property type="term" value="F:oxidoreductase activity"/>
    <property type="evidence" value="ECO:0007669"/>
    <property type="project" value="UniProtKB-KW"/>
</dbReference>
<keyword evidence="3" id="KW-0560">Oxidoreductase</keyword>
<dbReference type="InterPro" id="IPR002347">
    <property type="entry name" value="SDR_fam"/>
</dbReference>
<dbReference type="InterPro" id="IPR036291">
    <property type="entry name" value="NAD(P)-bd_dom_sf"/>
</dbReference>
<comment type="similarity">
    <text evidence="1 4">Belongs to the short-chain dehydrogenases/reductases (SDR) family.</text>
</comment>
<gene>
    <name evidence="5" type="ORF">VDAG_03647</name>
</gene>
<dbReference type="PANTHER" id="PTHR43963">
    <property type="entry name" value="CARBONYL REDUCTASE 1-RELATED"/>
    <property type="match status" value="1"/>
</dbReference>